<evidence type="ECO:0000313" key="3">
    <source>
        <dbReference type="Proteomes" id="UP001634394"/>
    </source>
</evidence>
<organism evidence="2 3">
    <name type="scientific">Sinanodonta woodiana</name>
    <name type="common">Chinese pond mussel</name>
    <name type="synonym">Anodonta woodiana</name>
    <dbReference type="NCBI Taxonomy" id="1069815"/>
    <lineage>
        <taxon>Eukaryota</taxon>
        <taxon>Metazoa</taxon>
        <taxon>Spiralia</taxon>
        <taxon>Lophotrochozoa</taxon>
        <taxon>Mollusca</taxon>
        <taxon>Bivalvia</taxon>
        <taxon>Autobranchia</taxon>
        <taxon>Heteroconchia</taxon>
        <taxon>Palaeoheterodonta</taxon>
        <taxon>Unionida</taxon>
        <taxon>Unionoidea</taxon>
        <taxon>Unionidae</taxon>
        <taxon>Unioninae</taxon>
        <taxon>Sinanodonta</taxon>
    </lineage>
</organism>
<comment type="caution">
    <text evidence="2">The sequence shown here is derived from an EMBL/GenBank/DDBJ whole genome shotgun (WGS) entry which is preliminary data.</text>
</comment>
<gene>
    <name evidence="2" type="ORF">ACJMK2_008586</name>
</gene>
<keyword evidence="3" id="KW-1185">Reference proteome</keyword>
<dbReference type="AlphaFoldDB" id="A0ABD3VMC1"/>
<sequence length="100" mass="10986">MPGMRRRSSNFSKLGAFWCNPGSMGVSMLYRVVIVTKPAMIGGNAQKQDNTTNNTKQQTTQNASHTIVQNNETTPKSYAESIKVHIISPGNVTKNLFGKK</sequence>
<name>A0ABD3VMC1_SINWO</name>
<evidence type="ECO:0000313" key="2">
    <source>
        <dbReference type="EMBL" id="KAL3862632.1"/>
    </source>
</evidence>
<feature type="region of interest" description="Disordered" evidence="1">
    <location>
        <begin position="44"/>
        <end position="73"/>
    </location>
</feature>
<dbReference type="EMBL" id="JBJQND010000011">
    <property type="protein sequence ID" value="KAL3862632.1"/>
    <property type="molecule type" value="Genomic_DNA"/>
</dbReference>
<accession>A0ABD3VMC1</accession>
<feature type="compositionally biased region" description="Polar residues" evidence="1">
    <location>
        <begin position="64"/>
        <end position="73"/>
    </location>
</feature>
<proteinExistence type="predicted"/>
<protein>
    <submittedName>
        <fullName evidence="2">Uncharacterized protein</fullName>
    </submittedName>
</protein>
<reference evidence="2 3" key="1">
    <citation type="submission" date="2024-11" db="EMBL/GenBank/DDBJ databases">
        <title>Chromosome-level genome assembly of the freshwater bivalve Anodonta woodiana.</title>
        <authorList>
            <person name="Chen X."/>
        </authorList>
    </citation>
    <scope>NUCLEOTIDE SEQUENCE [LARGE SCALE GENOMIC DNA]</scope>
    <source>
        <strain evidence="2">MN2024</strain>
        <tissue evidence="2">Gills</tissue>
    </source>
</reference>
<evidence type="ECO:0000256" key="1">
    <source>
        <dbReference type="SAM" id="MobiDB-lite"/>
    </source>
</evidence>
<feature type="compositionally biased region" description="Low complexity" evidence="1">
    <location>
        <begin position="44"/>
        <end position="63"/>
    </location>
</feature>
<dbReference type="Proteomes" id="UP001634394">
    <property type="component" value="Unassembled WGS sequence"/>
</dbReference>